<name>A0A2A6FT43_9MICO</name>
<dbReference type="CDD" id="cd03257">
    <property type="entry name" value="ABC_NikE_OppD_transporters"/>
    <property type="match status" value="1"/>
</dbReference>
<keyword evidence="4" id="KW-1003">Cell membrane</keyword>
<dbReference type="Gene3D" id="3.40.50.300">
    <property type="entry name" value="P-loop containing nucleotide triphosphate hydrolases"/>
    <property type="match status" value="1"/>
</dbReference>
<protein>
    <recommendedName>
        <fullName evidence="8">ABC transporter domain-containing protein</fullName>
    </recommendedName>
</protein>
<keyword evidence="6" id="KW-0067">ATP-binding</keyword>
<dbReference type="SUPFAM" id="SSF52540">
    <property type="entry name" value="P-loop containing nucleoside triphosphate hydrolases"/>
    <property type="match status" value="1"/>
</dbReference>
<evidence type="ECO:0000256" key="5">
    <source>
        <dbReference type="ARBA" id="ARBA00022741"/>
    </source>
</evidence>
<comment type="subcellular location">
    <subcellularLocation>
        <location evidence="1">Cell membrane</location>
        <topology evidence="1">Peripheral membrane protein</topology>
    </subcellularLocation>
</comment>
<evidence type="ECO:0000256" key="2">
    <source>
        <dbReference type="ARBA" id="ARBA00005417"/>
    </source>
</evidence>
<evidence type="ECO:0000256" key="3">
    <source>
        <dbReference type="ARBA" id="ARBA00022448"/>
    </source>
</evidence>
<organism evidence="9 10">
    <name type="scientific">Candidatus Lumbricidiphila eiseniae</name>
    <dbReference type="NCBI Taxonomy" id="1969409"/>
    <lineage>
        <taxon>Bacteria</taxon>
        <taxon>Bacillati</taxon>
        <taxon>Actinomycetota</taxon>
        <taxon>Actinomycetes</taxon>
        <taxon>Micrococcales</taxon>
        <taxon>Microbacteriaceae</taxon>
        <taxon>Candidatus Lumbricidiphila</taxon>
    </lineage>
</organism>
<dbReference type="GO" id="GO:0016887">
    <property type="term" value="F:ATP hydrolysis activity"/>
    <property type="evidence" value="ECO:0007669"/>
    <property type="project" value="InterPro"/>
</dbReference>
<sequence>MSLLTVDSLRIEFGPTSNPLTAVDRVGFSIEAGEVVGLIGESGSGKSLTSRAIMRLVSYPGRITDGSIIFDGRSILEMSPRELRDFRARDVGMIFQDPFSSLNPVYRVGAQLAETLRVNAGLSRRAARNTAVELLDSVGIPDAPRRAMSYPHELSGGMRQRVMIAFATAAKPRLLLADEPTTALDVTTQKQILTLLSDMRHDNTMAMLLVSHDFGVIAQMCDRVVVMYGGRIVESGQILDVYESPRHPYTKTLLASVPHLEVGERGRRRLIPGGQPPQPGTIQQGCVFTPRCSQSREECTRVSMTLEPPDSLHQSACPFEPTSVEPMPLPLVIGGVT</sequence>
<reference evidence="10" key="1">
    <citation type="submission" date="2017-03" db="EMBL/GenBank/DDBJ databases">
        <authorList>
            <person name="Lund M.B."/>
        </authorList>
    </citation>
    <scope>NUCLEOTIDE SEQUENCE [LARGE SCALE GENOMIC DNA]</scope>
</reference>
<keyword evidence="7" id="KW-0472">Membrane</keyword>
<dbReference type="SMART" id="SM00382">
    <property type="entry name" value="AAA"/>
    <property type="match status" value="1"/>
</dbReference>
<dbReference type="Proteomes" id="UP000219994">
    <property type="component" value="Unassembled WGS sequence"/>
</dbReference>
<evidence type="ECO:0000313" key="9">
    <source>
        <dbReference type="EMBL" id="PDQ35786.1"/>
    </source>
</evidence>
<dbReference type="InterPro" id="IPR050388">
    <property type="entry name" value="ABC_Ni/Peptide_Import"/>
</dbReference>
<evidence type="ECO:0000256" key="1">
    <source>
        <dbReference type="ARBA" id="ARBA00004202"/>
    </source>
</evidence>
<gene>
    <name evidence="9" type="ORF">B5766_04860</name>
</gene>
<dbReference type="NCBIfam" id="TIGR01727">
    <property type="entry name" value="oligo_HPY"/>
    <property type="match status" value="1"/>
</dbReference>
<evidence type="ECO:0000256" key="7">
    <source>
        <dbReference type="ARBA" id="ARBA00023136"/>
    </source>
</evidence>
<dbReference type="InterPro" id="IPR003439">
    <property type="entry name" value="ABC_transporter-like_ATP-bd"/>
</dbReference>
<dbReference type="PANTHER" id="PTHR43297:SF2">
    <property type="entry name" value="DIPEPTIDE TRANSPORT ATP-BINDING PROTEIN DPPD"/>
    <property type="match status" value="1"/>
</dbReference>
<dbReference type="PANTHER" id="PTHR43297">
    <property type="entry name" value="OLIGOPEPTIDE TRANSPORT ATP-BINDING PROTEIN APPD"/>
    <property type="match status" value="1"/>
</dbReference>
<accession>A0A2A6FT43</accession>
<dbReference type="AlphaFoldDB" id="A0A2A6FT43"/>
<dbReference type="InterPro" id="IPR027417">
    <property type="entry name" value="P-loop_NTPase"/>
</dbReference>
<dbReference type="Pfam" id="PF00005">
    <property type="entry name" value="ABC_tran"/>
    <property type="match status" value="1"/>
</dbReference>
<dbReference type="FunFam" id="3.40.50.300:FF:000016">
    <property type="entry name" value="Oligopeptide ABC transporter ATP-binding component"/>
    <property type="match status" value="1"/>
</dbReference>
<evidence type="ECO:0000256" key="6">
    <source>
        <dbReference type="ARBA" id="ARBA00022840"/>
    </source>
</evidence>
<proteinExistence type="inferred from homology"/>
<dbReference type="InterPro" id="IPR003593">
    <property type="entry name" value="AAA+_ATPase"/>
</dbReference>
<dbReference type="GO" id="GO:0005524">
    <property type="term" value="F:ATP binding"/>
    <property type="evidence" value="ECO:0007669"/>
    <property type="project" value="UniProtKB-KW"/>
</dbReference>
<evidence type="ECO:0000313" key="10">
    <source>
        <dbReference type="Proteomes" id="UP000219994"/>
    </source>
</evidence>
<comment type="similarity">
    <text evidence="2">Belongs to the ABC transporter superfamily.</text>
</comment>
<evidence type="ECO:0000256" key="4">
    <source>
        <dbReference type="ARBA" id="ARBA00022475"/>
    </source>
</evidence>
<dbReference type="InterPro" id="IPR013563">
    <property type="entry name" value="Oligopep_ABC_C"/>
</dbReference>
<dbReference type="PROSITE" id="PS50893">
    <property type="entry name" value="ABC_TRANSPORTER_2"/>
    <property type="match status" value="1"/>
</dbReference>
<dbReference type="EMBL" id="NAEP01000028">
    <property type="protein sequence ID" value="PDQ35786.1"/>
    <property type="molecule type" value="Genomic_DNA"/>
</dbReference>
<dbReference type="Pfam" id="PF08352">
    <property type="entry name" value="oligo_HPY"/>
    <property type="match status" value="1"/>
</dbReference>
<keyword evidence="5" id="KW-0547">Nucleotide-binding</keyword>
<dbReference type="GO" id="GO:0015833">
    <property type="term" value="P:peptide transport"/>
    <property type="evidence" value="ECO:0007669"/>
    <property type="project" value="InterPro"/>
</dbReference>
<keyword evidence="3" id="KW-0813">Transport</keyword>
<feature type="domain" description="ABC transporter" evidence="8">
    <location>
        <begin position="3"/>
        <end position="254"/>
    </location>
</feature>
<evidence type="ECO:0000259" key="8">
    <source>
        <dbReference type="PROSITE" id="PS50893"/>
    </source>
</evidence>
<dbReference type="GO" id="GO:0005886">
    <property type="term" value="C:plasma membrane"/>
    <property type="evidence" value="ECO:0007669"/>
    <property type="project" value="UniProtKB-SubCell"/>
</dbReference>
<comment type="caution">
    <text evidence="9">The sequence shown here is derived from an EMBL/GenBank/DDBJ whole genome shotgun (WGS) entry which is preliminary data.</text>
</comment>